<dbReference type="Proteomes" id="UP001176941">
    <property type="component" value="Chromosome 33"/>
</dbReference>
<evidence type="ECO:0000313" key="2">
    <source>
        <dbReference type="EMBL" id="CAI9172844.1"/>
    </source>
</evidence>
<dbReference type="EMBL" id="OX459969">
    <property type="protein sequence ID" value="CAI9172844.1"/>
    <property type="molecule type" value="Genomic_DNA"/>
</dbReference>
<feature type="region of interest" description="Disordered" evidence="1">
    <location>
        <begin position="24"/>
        <end position="67"/>
    </location>
</feature>
<feature type="compositionally biased region" description="Low complexity" evidence="1">
    <location>
        <begin position="37"/>
        <end position="51"/>
    </location>
</feature>
<keyword evidence="3" id="KW-1185">Reference proteome</keyword>
<evidence type="ECO:0000313" key="3">
    <source>
        <dbReference type="Proteomes" id="UP001176941"/>
    </source>
</evidence>
<evidence type="ECO:0000256" key="1">
    <source>
        <dbReference type="SAM" id="MobiDB-lite"/>
    </source>
</evidence>
<sequence>MGVAAGAREAWTTAAFFGPCRGRCGGSRAGPVPTPPSSAASPFPPAGSSGSIKRGVPGERGDLDAPAWEVYQI</sequence>
<name>A0ABN8ZM13_RANTA</name>
<organism evidence="2 3">
    <name type="scientific">Rangifer tarandus platyrhynchus</name>
    <name type="common">Svalbard reindeer</name>
    <dbReference type="NCBI Taxonomy" id="3082113"/>
    <lineage>
        <taxon>Eukaryota</taxon>
        <taxon>Metazoa</taxon>
        <taxon>Chordata</taxon>
        <taxon>Craniata</taxon>
        <taxon>Vertebrata</taxon>
        <taxon>Euteleostomi</taxon>
        <taxon>Mammalia</taxon>
        <taxon>Eutheria</taxon>
        <taxon>Laurasiatheria</taxon>
        <taxon>Artiodactyla</taxon>
        <taxon>Ruminantia</taxon>
        <taxon>Pecora</taxon>
        <taxon>Cervidae</taxon>
        <taxon>Odocoileinae</taxon>
        <taxon>Rangifer</taxon>
    </lineage>
</organism>
<accession>A0ABN8ZM13</accession>
<gene>
    <name evidence="2" type="ORF">MRATA1EN1_LOCUS21806</name>
</gene>
<proteinExistence type="predicted"/>
<protein>
    <submittedName>
        <fullName evidence="2">Uncharacterized protein</fullName>
    </submittedName>
</protein>
<reference evidence="2" key="1">
    <citation type="submission" date="2023-04" db="EMBL/GenBank/DDBJ databases">
        <authorList>
            <consortium name="ELIXIR-Norway"/>
        </authorList>
    </citation>
    <scope>NUCLEOTIDE SEQUENCE [LARGE SCALE GENOMIC DNA]</scope>
</reference>